<dbReference type="AlphaFoldDB" id="A0A835INW3"/>
<proteinExistence type="predicted"/>
<name>A0A835INW3_9MAGN</name>
<evidence type="ECO:0000256" key="1">
    <source>
        <dbReference type="SAM" id="MobiDB-lite"/>
    </source>
</evidence>
<dbReference type="PANTHER" id="PTHR47927:SF2">
    <property type="entry name" value="PHOSPHOGLYCERATE MUTASE FAMILY PROTEIN"/>
    <property type="match status" value="1"/>
</dbReference>
<sequence length="107" mass="12192">MQKTGTELCGEERIQSSDELVEMSRGRWEGCLAIEIYTTNMVSLIDRLQPHFSPPSGESLRQVEFRMIQFLNSTVLGWLAKMRIENLSSLPPSESNGFSRPRITRST</sequence>
<dbReference type="Pfam" id="PF00300">
    <property type="entry name" value="His_Phos_1"/>
    <property type="match status" value="1"/>
</dbReference>
<organism evidence="2 3">
    <name type="scientific">Coptis chinensis</name>
    <dbReference type="NCBI Taxonomy" id="261450"/>
    <lineage>
        <taxon>Eukaryota</taxon>
        <taxon>Viridiplantae</taxon>
        <taxon>Streptophyta</taxon>
        <taxon>Embryophyta</taxon>
        <taxon>Tracheophyta</taxon>
        <taxon>Spermatophyta</taxon>
        <taxon>Magnoliopsida</taxon>
        <taxon>Ranunculales</taxon>
        <taxon>Ranunculaceae</taxon>
        <taxon>Coptidoideae</taxon>
        <taxon>Coptis</taxon>
    </lineage>
</organism>
<dbReference type="SUPFAM" id="SSF53254">
    <property type="entry name" value="Phosphoglycerate mutase-like"/>
    <property type="match status" value="1"/>
</dbReference>
<comment type="caution">
    <text evidence="2">The sequence shown here is derived from an EMBL/GenBank/DDBJ whole genome shotgun (WGS) entry which is preliminary data.</text>
</comment>
<reference evidence="2 3" key="1">
    <citation type="submission" date="2020-10" db="EMBL/GenBank/DDBJ databases">
        <title>The Coptis chinensis genome and diversification of protoberbering-type alkaloids.</title>
        <authorList>
            <person name="Wang B."/>
            <person name="Shu S."/>
            <person name="Song C."/>
            <person name="Liu Y."/>
        </authorList>
    </citation>
    <scope>NUCLEOTIDE SEQUENCE [LARGE SCALE GENOMIC DNA]</scope>
    <source>
        <strain evidence="2">HL-2020</strain>
        <tissue evidence="2">Leaf</tissue>
    </source>
</reference>
<accession>A0A835INW3</accession>
<dbReference type="OrthoDB" id="354304at2759"/>
<dbReference type="Gene3D" id="3.40.50.1240">
    <property type="entry name" value="Phosphoglycerate mutase-like"/>
    <property type="match status" value="1"/>
</dbReference>
<feature type="region of interest" description="Disordered" evidence="1">
    <location>
        <begin position="88"/>
        <end position="107"/>
    </location>
</feature>
<dbReference type="InterPro" id="IPR013078">
    <property type="entry name" value="His_Pase_superF_clade-1"/>
</dbReference>
<dbReference type="EMBL" id="JADFTS010000002">
    <property type="protein sequence ID" value="KAF9619992.1"/>
    <property type="molecule type" value="Genomic_DNA"/>
</dbReference>
<gene>
    <name evidence="2" type="ORF">IFM89_010608</name>
</gene>
<keyword evidence="3" id="KW-1185">Reference proteome</keyword>
<dbReference type="PANTHER" id="PTHR47927">
    <property type="entry name" value="PUTATIVE-RELATED"/>
    <property type="match status" value="1"/>
</dbReference>
<dbReference type="Proteomes" id="UP000631114">
    <property type="component" value="Unassembled WGS sequence"/>
</dbReference>
<evidence type="ECO:0000313" key="2">
    <source>
        <dbReference type="EMBL" id="KAF9619992.1"/>
    </source>
</evidence>
<evidence type="ECO:0000313" key="3">
    <source>
        <dbReference type="Proteomes" id="UP000631114"/>
    </source>
</evidence>
<protein>
    <submittedName>
        <fullName evidence="2">Uncharacterized protein</fullName>
    </submittedName>
</protein>
<dbReference type="InterPro" id="IPR029033">
    <property type="entry name" value="His_PPase_superfam"/>
</dbReference>